<dbReference type="EC" id="2.7.7.65" evidence="1"/>
<dbReference type="GO" id="GO:0052621">
    <property type="term" value="F:diguanylate cyclase activity"/>
    <property type="evidence" value="ECO:0007669"/>
    <property type="project" value="UniProtKB-EC"/>
</dbReference>
<organism evidence="4 5">
    <name type="scientific">Vibrio ostreicida</name>
    <dbReference type="NCBI Taxonomy" id="526588"/>
    <lineage>
        <taxon>Bacteria</taxon>
        <taxon>Pseudomonadati</taxon>
        <taxon>Pseudomonadota</taxon>
        <taxon>Gammaproteobacteria</taxon>
        <taxon>Vibrionales</taxon>
        <taxon>Vibrionaceae</taxon>
        <taxon>Vibrio</taxon>
    </lineage>
</organism>
<dbReference type="Pfam" id="PF00990">
    <property type="entry name" value="GGDEF"/>
    <property type="match status" value="1"/>
</dbReference>
<dbReference type="InterPro" id="IPR000160">
    <property type="entry name" value="GGDEF_dom"/>
</dbReference>
<dbReference type="PANTHER" id="PTHR45138:SF9">
    <property type="entry name" value="DIGUANYLATE CYCLASE DGCM-RELATED"/>
    <property type="match status" value="1"/>
</dbReference>
<evidence type="ECO:0000256" key="1">
    <source>
        <dbReference type="ARBA" id="ARBA00012528"/>
    </source>
</evidence>
<comment type="catalytic activity">
    <reaction evidence="2">
        <text>2 GTP = 3',3'-c-di-GMP + 2 diphosphate</text>
        <dbReference type="Rhea" id="RHEA:24898"/>
        <dbReference type="ChEBI" id="CHEBI:33019"/>
        <dbReference type="ChEBI" id="CHEBI:37565"/>
        <dbReference type="ChEBI" id="CHEBI:58805"/>
        <dbReference type="EC" id="2.7.7.65"/>
    </reaction>
</comment>
<sequence length="328" mass="37385">MLDKHREEWLSLILNELPDRLFVLEPSGRFVEGFGGTFHTVRLEKNSYINRTLHDLLPQEKADQLQGYINSVTESVQPLVVQYSVSPMECLQLSIDEIETLDGTENMWFEATIKPLLSPEGPSLVLWQERDITRYYRRQEELKRLSETDELTGIFNRRAFIDMLQEALKQHADPQLSLSCLMIDIDHFKEINDQVGHLSGDEVITQVAHVCQEQIRGSDAIGRLGGEEFGIMLPNTNAIQAYEIAERIRQSVQDSPCTVDGHIIHPTVSIGIAEVNAKVSHYKELLIQADKAMYYSKQTGRNQVTLYHSHLPDMKIKSTIKANIQQAS</sequence>
<dbReference type="CDD" id="cd01949">
    <property type="entry name" value="GGDEF"/>
    <property type="match status" value="1"/>
</dbReference>
<dbReference type="Gene3D" id="3.30.450.20">
    <property type="entry name" value="PAS domain"/>
    <property type="match status" value="1"/>
</dbReference>
<dbReference type="InterPro" id="IPR050469">
    <property type="entry name" value="Diguanylate_Cyclase"/>
</dbReference>
<protein>
    <recommendedName>
        <fullName evidence="1">diguanylate cyclase</fullName>
        <ecNumber evidence="1">2.7.7.65</ecNumber>
    </recommendedName>
</protein>
<dbReference type="PROSITE" id="PS50887">
    <property type="entry name" value="GGDEF"/>
    <property type="match status" value="1"/>
</dbReference>
<keyword evidence="4" id="KW-0548">Nucleotidyltransferase</keyword>
<dbReference type="EMBL" id="JAUFQC010000001">
    <property type="protein sequence ID" value="MDN3608813.1"/>
    <property type="molecule type" value="Genomic_DNA"/>
</dbReference>
<comment type="caution">
    <text evidence="4">The sequence shown here is derived from an EMBL/GenBank/DDBJ whole genome shotgun (WGS) entry which is preliminary data.</text>
</comment>
<name>A0ABT8BRT1_9VIBR</name>
<dbReference type="SMART" id="SM00267">
    <property type="entry name" value="GGDEF"/>
    <property type="match status" value="1"/>
</dbReference>
<dbReference type="Proteomes" id="UP001238540">
    <property type="component" value="Unassembled WGS sequence"/>
</dbReference>
<dbReference type="SUPFAM" id="SSF55785">
    <property type="entry name" value="PYP-like sensor domain (PAS domain)"/>
    <property type="match status" value="1"/>
</dbReference>
<proteinExistence type="predicted"/>
<dbReference type="RefSeq" id="WP_076589898.1">
    <property type="nucleotide sequence ID" value="NZ_JABEYA020000025.1"/>
</dbReference>
<dbReference type="InterPro" id="IPR029787">
    <property type="entry name" value="Nucleotide_cyclase"/>
</dbReference>
<dbReference type="Gene3D" id="3.30.70.270">
    <property type="match status" value="1"/>
</dbReference>
<reference evidence="5" key="1">
    <citation type="journal article" date="2019" name="Int. J. Syst. Evol. Microbiol.">
        <title>The Global Catalogue of Microorganisms (GCM) 10K type strain sequencing project: providing services to taxonomists for standard genome sequencing and annotation.</title>
        <authorList>
            <consortium name="The Broad Institute Genomics Platform"/>
            <consortium name="The Broad Institute Genome Sequencing Center for Infectious Disease"/>
            <person name="Wu L."/>
            <person name="Ma J."/>
        </authorList>
    </citation>
    <scope>NUCLEOTIDE SEQUENCE [LARGE SCALE GENOMIC DNA]</scope>
    <source>
        <strain evidence="5">CECT 7398</strain>
    </source>
</reference>
<dbReference type="PANTHER" id="PTHR45138">
    <property type="entry name" value="REGULATORY COMPONENTS OF SENSORY TRANSDUCTION SYSTEM"/>
    <property type="match status" value="1"/>
</dbReference>
<evidence type="ECO:0000256" key="2">
    <source>
        <dbReference type="ARBA" id="ARBA00034247"/>
    </source>
</evidence>
<evidence type="ECO:0000313" key="4">
    <source>
        <dbReference type="EMBL" id="MDN3608813.1"/>
    </source>
</evidence>
<evidence type="ECO:0000259" key="3">
    <source>
        <dbReference type="PROSITE" id="PS50887"/>
    </source>
</evidence>
<keyword evidence="5" id="KW-1185">Reference proteome</keyword>
<gene>
    <name evidence="4" type="ORF">QWZ16_03525</name>
</gene>
<dbReference type="SUPFAM" id="SSF55073">
    <property type="entry name" value="Nucleotide cyclase"/>
    <property type="match status" value="1"/>
</dbReference>
<evidence type="ECO:0000313" key="5">
    <source>
        <dbReference type="Proteomes" id="UP001238540"/>
    </source>
</evidence>
<keyword evidence="4" id="KW-0808">Transferase</keyword>
<feature type="domain" description="GGDEF" evidence="3">
    <location>
        <begin position="176"/>
        <end position="309"/>
    </location>
</feature>
<dbReference type="InterPro" id="IPR043128">
    <property type="entry name" value="Rev_trsase/Diguanyl_cyclase"/>
</dbReference>
<accession>A0ABT8BRT1</accession>
<dbReference type="NCBIfam" id="TIGR00254">
    <property type="entry name" value="GGDEF"/>
    <property type="match status" value="1"/>
</dbReference>
<dbReference type="InterPro" id="IPR035965">
    <property type="entry name" value="PAS-like_dom_sf"/>
</dbReference>